<dbReference type="RefSeq" id="WP_101334463.1">
    <property type="nucleotide sequence ID" value="NZ_PJNI01000008.1"/>
</dbReference>
<dbReference type="Proteomes" id="UP000236654">
    <property type="component" value="Unassembled WGS sequence"/>
</dbReference>
<comment type="caution">
    <text evidence="1">The sequence shown here is derived from an EMBL/GenBank/DDBJ whole genome shotgun (WGS) entry which is preliminary data.</text>
</comment>
<dbReference type="AlphaFoldDB" id="A0A2I0R272"/>
<keyword evidence="2" id="KW-1185">Reference proteome</keyword>
<accession>A0A2I0R272</accession>
<dbReference type="NCBIfam" id="TIGR03519">
    <property type="entry name" value="T9SS_PorP_fam"/>
    <property type="match status" value="1"/>
</dbReference>
<proteinExistence type="predicted"/>
<gene>
    <name evidence="1" type="ORF">CW751_07885</name>
</gene>
<dbReference type="Pfam" id="PF11751">
    <property type="entry name" value="PorP_SprF"/>
    <property type="match status" value="1"/>
</dbReference>
<sequence>MKQQINTLFLLTTAVLVFINLSVSGQDLHFSQMKFSPMQVNAANVGINGKYNAIANYRSQWNSVANPFTTVGASFDMKFNSSRRSKGFLAGGVNFYHDVAGDLNMTTSNVNLSVAYHLKVSRFSTLGLGMQIGYGQRGLGRTTGLYASQHNGVDFDPTIASGETFGQTNFGFVDAGGGLVFNHNSLSSNSFRSGGYKLSVGLGAFHLTRPNYSFLQGGNDKLDMRFSAHIESEFFLKNSKLSLLPAIYFQRQGTHQEVYFGTYLNYHIVPASSRTSLVKSFSIAYGPFYRFGDAFVNKLLIVFDSYSLGVSYDINISSLTQASKGRGGIEFMLRYALKKSQQTRSRIN</sequence>
<dbReference type="InterPro" id="IPR019861">
    <property type="entry name" value="PorP/SprF_Bacteroidetes"/>
</dbReference>
<organism evidence="1 2">
    <name type="scientific">Brumimicrobium salinarum</name>
    <dbReference type="NCBI Taxonomy" id="2058658"/>
    <lineage>
        <taxon>Bacteria</taxon>
        <taxon>Pseudomonadati</taxon>
        <taxon>Bacteroidota</taxon>
        <taxon>Flavobacteriia</taxon>
        <taxon>Flavobacteriales</taxon>
        <taxon>Crocinitomicaceae</taxon>
        <taxon>Brumimicrobium</taxon>
    </lineage>
</organism>
<dbReference type="OrthoDB" id="1186563at2"/>
<protein>
    <recommendedName>
        <fullName evidence="3">Type IX secretion system membrane protein PorP/SprF</fullName>
    </recommendedName>
</protein>
<evidence type="ECO:0000313" key="2">
    <source>
        <dbReference type="Proteomes" id="UP000236654"/>
    </source>
</evidence>
<dbReference type="EMBL" id="PJNI01000008">
    <property type="protein sequence ID" value="PKR80681.1"/>
    <property type="molecule type" value="Genomic_DNA"/>
</dbReference>
<evidence type="ECO:0008006" key="3">
    <source>
        <dbReference type="Google" id="ProtNLM"/>
    </source>
</evidence>
<evidence type="ECO:0000313" key="1">
    <source>
        <dbReference type="EMBL" id="PKR80681.1"/>
    </source>
</evidence>
<reference evidence="1 2" key="1">
    <citation type="submission" date="2017-12" db="EMBL/GenBank/DDBJ databases">
        <title>The draft genome sequence of Brumimicrobium saltpan LHR20.</title>
        <authorList>
            <person name="Do Z.-J."/>
            <person name="Luo H.-R."/>
        </authorList>
    </citation>
    <scope>NUCLEOTIDE SEQUENCE [LARGE SCALE GENOMIC DNA]</scope>
    <source>
        <strain evidence="1 2">LHR20</strain>
    </source>
</reference>
<name>A0A2I0R272_9FLAO</name>